<dbReference type="GO" id="GO:0004553">
    <property type="term" value="F:hydrolase activity, hydrolyzing O-glycosyl compounds"/>
    <property type="evidence" value="ECO:0007669"/>
    <property type="project" value="InterPro"/>
</dbReference>
<dbReference type="InterPro" id="IPR050288">
    <property type="entry name" value="Cellulose_deg_GH3"/>
</dbReference>
<evidence type="ECO:0000313" key="7">
    <source>
        <dbReference type="Proteomes" id="UP000595703"/>
    </source>
</evidence>
<dbReference type="Gene3D" id="3.20.20.300">
    <property type="entry name" value="Glycoside hydrolase, family 3, N-terminal domain"/>
    <property type="match status" value="2"/>
</dbReference>
<dbReference type="SMART" id="SM00458">
    <property type="entry name" value="RICIN"/>
    <property type="match status" value="1"/>
</dbReference>
<dbReference type="GO" id="GO:0005509">
    <property type="term" value="F:calcium ion binding"/>
    <property type="evidence" value="ECO:0007669"/>
    <property type="project" value="InterPro"/>
</dbReference>
<dbReference type="PANTHER" id="PTHR42715">
    <property type="entry name" value="BETA-GLUCOSIDASE"/>
    <property type="match status" value="1"/>
</dbReference>
<dbReference type="InterPro" id="IPR000772">
    <property type="entry name" value="Ricin_B_lectin"/>
</dbReference>
<dbReference type="InterPro" id="IPR036881">
    <property type="entry name" value="Glyco_hydro_3_C_sf"/>
</dbReference>
<comment type="similarity">
    <text evidence="1">Belongs to the glycosyl hydrolase 3 family.</text>
</comment>
<dbReference type="CDD" id="cd23451">
    <property type="entry name" value="beta-trefoil_Ricin_laminarinase"/>
    <property type="match status" value="1"/>
</dbReference>
<evidence type="ECO:0000256" key="1">
    <source>
        <dbReference type="ARBA" id="ARBA00005336"/>
    </source>
</evidence>
<dbReference type="EMBL" id="AP018365">
    <property type="protein sequence ID" value="BBA97349.1"/>
    <property type="molecule type" value="Genomic_DNA"/>
</dbReference>
<feature type="domain" description="Ricin B lectin" evidence="4">
    <location>
        <begin position="814"/>
        <end position="941"/>
    </location>
</feature>
<dbReference type="KEGG" id="arev:RVR_3039"/>
<dbReference type="PROSITE" id="PS50231">
    <property type="entry name" value="RICIN_B_LECTIN"/>
    <property type="match status" value="1"/>
</dbReference>
<keyword evidence="3" id="KW-0732">Signal</keyword>
<dbReference type="InterPro" id="IPR002772">
    <property type="entry name" value="Glyco_hydro_3_C"/>
</dbReference>
<dbReference type="Pfam" id="PF14310">
    <property type="entry name" value="Fn3-like"/>
    <property type="match status" value="1"/>
</dbReference>
<dbReference type="PANTHER" id="PTHR42715:SF10">
    <property type="entry name" value="BETA-GLUCOSIDASE"/>
    <property type="match status" value="1"/>
</dbReference>
<reference evidence="6 7" key="1">
    <citation type="journal article" date="2010" name="J. Bacteriol.">
        <title>Biochemical characterization of a novel indole prenyltransferase from Streptomyces sp. SN-593.</title>
        <authorList>
            <person name="Takahashi S."/>
            <person name="Takagi H."/>
            <person name="Toyoda A."/>
            <person name="Uramoto M."/>
            <person name="Nogawa T."/>
            <person name="Ueki M."/>
            <person name="Sakaki Y."/>
            <person name="Osada H."/>
        </authorList>
    </citation>
    <scope>NUCLEOTIDE SEQUENCE [LARGE SCALE GENOMIC DNA]</scope>
    <source>
        <strain evidence="6 7">SN-593</strain>
    </source>
</reference>
<dbReference type="GO" id="GO:0005975">
    <property type="term" value="P:carbohydrate metabolic process"/>
    <property type="evidence" value="ECO:0007669"/>
    <property type="project" value="InterPro"/>
</dbReference>
<dbReference type="InterPro" id="IPR036962">
    <property type="entry name" value="Glyco_hydro_3_N_sf"/>
</dbReference>
<dbReference type="Pfam" id="PF05345">
    <property type="entry name" value="He_PIG"/>
    <property type="match status" value="1"/>
</dbReference>
<accession>A0A7U3URD6</accession>
<evidence type="ECO:0000259" key="4">
    <source>
        <dbReference type="SMART" id="SM00458"/>
    </source>
</evidence>
<proteinExistence type="inferred from homology"/>
<reference evidence="6 7" key="4">
    <citation type="journal article" date="2020" name="Sci. Rep.">
        <title>beta-carboline chemical signals induce reveromycin production through a LuxR family regulator in Streptomyces sp. SN-593.</title>
        <authorList>
            <person name="Panthee S."/>
            <person name="Kito N."/>
            <person name="Hayashi T."/>
            <person name="Shimizu T."/>
            <person name="Ishikawa J."/>
            <person name="Hamamoto H."/>
            <person name="Osada H."/>
            <person name="Takahashi S."/>
        </authorList>
    </citation>
    <scope>NUCLEOTIDE SEQUENCE [LARGE SCALE GENOMIC DNA]</scope>
    <source>
        <strain evidence="6 7">SN-593</strain>
    </source>
</reference>
<dbReference type="PRINTS" id="PR00133">
    <property type="entry name" value="GLHYDRLASE3"/>
</dbReference>
<gene>
    <name evidence="6" type="ORF">RVR_3039</name>
</gene>
<name>A0A7U3URD6_9ACTN</name>
<evidence type="ECO:0000259" key="5">
    <source>
        <dbReference type="SMART" id="SM01217"/>
    </source>
</evidence>
<dbReference type="Gene3D" id="2.60.40.10">
    <property type="entry name" value="Immunoglobulins"/>
    <property type="match status" value="2"/>
</dbReference>
<dbReference type="SUPFAM" id="SSF49313">
    <property type="entry name" value="Cadherin-like"/>
    <property type="match status" value="1"/>
</dbReference>
<reference evidence="6 7" key="3">
    <citation type="journal article" date="2011" name="Nat. Chem. Biol.">
        <title>Reveromycin A biosynthesis uses RevG and RevJ for stereospecific spiroacetal formation.</title>
        <authorList>
            <person name="Takahashi S."/>
            <person name="Toyoda A."/>
            <person name="Sekiyama Y."/>
            <person name="Takagi H."/>
            <person name="Nogawa T."/>
            <person name="Uramoto M."/>
            <person name="Suzuki R."/>
            <person name="Koshino H."/>
            <person name="Kumano T."/>
            <person name="Panthee S."/>
            <person name="Dairi T."/>
            <person name="Ishikawa J."/>
            <person name="Ikeda H."/>
            <person name="Sakaki Y."/>
            <person name="Osada H."/>
        </authorList>
    </citation>
    <scope>NUCLEOTIDE SEQUENCE [LARGE SCALE GENOMIC DNA]</scope>
    <source>
        <strain evidence="6 7">SN-593</strain>
    </source>
</reference>
<dbReference type="InterPro" id="IPR001764">
    <property type="entry name" value="Glyco_hydro_3_N"/>
</dbReference>
<protein>
    <submittedName>
        <fullName evidence="6">Putative beta-glucosidase</fullName>
    </submittedName>
</protein>
<dbReference type="InterPro" id="IPR035992">
    <property type="entry name" value="Ricin_B-like_lectins"/>
</dbReference>
<dbReference type="InterPro" id="IPR026891">
    <property type="entry name" value="Fn3-like"/>
</dbReference>
<organism evidence="6 7">
    <name type="scientific">Actinacidiphila reveromycinica</name>
    <dbReference type="NCBI Taxonomy" id="659352"/>
    <lineage>
        <taxon>Bacteria</taxon>
        <taxon>Bacillati</taxon>
        <taxon>Actinomycetota</taxon>
        <taxon>Actinomycetes</taxon>
        <taxon>Kitasatosporales</taxon>
        <taxon>Streptomycetaceae</taxon>
        <taxon>Actinacidiphila</taxon>
    </lineage>
</organism>
<dbReference type="Gene3D" id="2.80.10.50">
    <property type="match status" value="1"/>
</dbReference>
<evidence type="ECO:0000256" key="3">
    <source>
        <dbReference type="SAM" id="SignalP"/>
    </source>
</evidence>
<dbReference type="SUPFAM" id="SSF50370">
    <property type="entry name" value="Ricin B-like lectins"/>
    <property type="match status" value="1"/>
</dbReference>
<dbReference type="Pfam" id="PF01915">
    <property type="entry name" value="Glyco_hydro_3_C"/>
    <property type="match status" value="1"/>
</dbReference>
<dbReference type="Gene3D" id="3.40.50.1700">
    <property type="entry name" value="Glycoside hydrolase family 3 C-terminal domain"/>
    <property type="match status" value="2"/>
</dbReference>
<keyword evidence="2" id="KW-0378">Hydrolase</keyword>
<evidence type="ECO:0000313" key="6">
    <source>
        <dbReference type="EMBL" id="BBA97349.1"/>
    </source>
</evidence>
<dbReference type="SUPFAM" id="SSF51445">
    <property type="entry name" value="(Trans)glycosidases"/>
    <property type="match status" value="1"/>
</dbReference>
<feature type="signal peptide" evidence="3">
    <location>
        <begin position="1"/>
        <end position="43"/>
    </location>
</feature>
<dbReference type="Proteomes" id="UP000595703">
    <property type="component" value="Chromosome"/>
</dbReference>
<dbReference type="InterPro" id="IPR013783">
    <property type="entry name" value="Ig-like_fold"/>
</dbReference>
<dbReference type="AlphaFoldDB" id="A0A7U3URD6"/>
<feature type="domain" description="Fibronectin type III-like" evidence="5">
    <location>
        <begin position="638"/>
        <end position="707"/>
    </location>
</feature>
<sequence>MLGGIVHTFRTPARRRTPYLAALALLAGGSGLLGAVAAPAAQAAPAAPAAAADCPWVHSTAPIPDRVSQVLAKMTNAQKVTLATGATGSSYVGFTPAIPSLCIPAMTLEDGPAGVADGMNDVTQLPAPVSVASTWDTSAEETYGRVIGGEQAAKGTTVDLGPTINIDRDPRWGRAFESIGEDPYLNGQMGAADIRGVQSTGVMAQVKHLAVYNQETNRNTPSDDAVIGAKALQEIYLPAFQAAVQQGAASSVMCSYSTVNGTYACQNPDLLTTALRQQFGFQGFVTSDWGATHSTAASANAGLDQDMSGSDGYYGTALSNAVASGAVGQTTLDTMARRILTEMFAFGQFDKAPSGAPGAVATSAAHQTAAAQLAAEGTVLLKNSGSVLPLGSGTSSIAVIGADASTSVQSRGGGSAQVNSSGTVTPLQGITSRAGSGVSVKYSDGSDTGSAASLAAASSVAVVFVSDYEGEGSDLSGIDLPAAENSLISAVAAANPNTVVVLNTGSAVTMPWLGSVKGVMEAWYPGQDYGTAIASLLFGDTNPSGHLPVTFPTSLSQVPAHTTAQWPGTGGKVQYSEGVDVGYRYYDANNLTPLFPFGYGLSYTGFSFSNLHVGTLAAGGTATVTATVTNTGSRAGADVAQLYVSQPAGNGEPPRQLQGFARVDIQPGASQTVTFPVGQQNLRAYDASSGAWTTATGAYGISVGDSDGNLPLKGTLNVTSAQLGTPLTLTAPGAQEGLTGAAVSVRVTAHDTTAGQTPSFTATGLPAGTSISSSGTVTGTPTTAGTSTVTVTARDGAGATASTTFLWTVVPANAALAAPIVGYQGLCLDVASASSADGTKVDVYTCNGTAAQQWTVGADHTVRALGKCLDVKSAGTADGTPVQLYTCNGTGAQVWEPQSDGTWLNPSSGKCLDDTERSTTPGTQVQIWSCTAAANQVWTQS</sequence>
<feature type="chain" id="PRO_5032770416" evidence="3">
    <location>
        <begin position="44"/>
        <end position="941"/>
    </location>
</feature>
<dbReference type="InterPro" id="IPR017853">
    <property type="entry name" value="GH"/>
</dbReference>
<dbReference type="InterPro" id="IPR015919">
    <property type="entry name" value="Cadherin-like_sf"/>
</dbReference>
<dbReference type="SUPFAM" id="SSF52279">
    <property type="entry name" value="Beta-D-glucan exohydrolase, C-terminal domain"/>
    <property type="match status" value="1"/>
</dbReference>
<dbReference type="Pfam" id="PF00652">
    <property type="entry name" value="Ricin_B_lectin"/>
    <property type="match status" value="1"/>
</dbReference>
<dbReference type="Pfam" id="PF00933">
    <property type="entry name" value="Glyco_hydro_3"/>
    <property type="match status" value="1"/>
</dbReference>
<reference evidence="6 7" key="2">
    <citation type="journal article" date="2011" name="J. Antibiot.">
        <title>Furaquinocins I and J: novel polyketide isoprenoid hybrid compounds from Streptomyces reveromyceticus SN-593.</title>
        <authorList>
            <person name="Panthee S."/>
            <person name="Takahashi S."/>
            <person name="Takagi H."/>
            <person name="Nogawa T."/>
            <person name="Oowada E."/>
            <person name="Uramoto M."/>
            <person name="Osada H."/>
        </authorList>
    </citation>
    <scope>NUCLEOTIDE SEQUENCE [LARGE SCALE GENOMIC DNA]</scope>
    <source>
        <strain evidence="6 7">SN-593</strain>
    </source>
</reference>
<dbReference type="GO" id="GO:0016020">
    <property type="term" value="C:membrane"/>
    <property type="evidence" value="ECO:0007669"/>
    <property type="project" value="InterPro"/>
</dbReference>
<keyword evidence="7" id="KW-1185">Reference proteome</keyword>
<evidence type="ECO:0000256" key="2">
    <source>
        <dbReference type="ARBA" id="ARBA00022801"/>
    </source>
</evidence>
<dbReference type="SMART" id="SM01217">
    <property type="entry name" value="Fn3_like"/>
    <property type="match status" value="1"/>
</dbReference>